<dbReference type="GeneID" id="93590135"/>
<dbReference type="RefSeq" id="XP_067488982.1">
    <property type="nucleotide sequence ID" value="XM_067637468.1"/>
</dbReference>
<protein>
    <submittedName>
        <fullName evidence="1">Uncharacterized protein</fullName>
    </submittedName>
</protein>
<comment type="caution">
    <text evidence="1">The sequence shown here is derived from an EMBL/GenBank/DDBJ whole genome shotgun (WGS) entry which is preliminary data.</text>
</comment>
<sequence length="232" mass="26889">MKTVTQSEYARVDEAYYTLWLYKELNDNVELRSLEQVTAVNNWALWDDNGSLRVTPDVGVLSHVLRVTSTEIIYPYVQKYSKTLTLEELHTIVEVIEALCLYEKHGITSMLITRLGFDGLQKMLESSEEQIQETISNTYWYLLEAALQGVTPPNSITQFPSLITDFWRCMEPTYQGDTRRVWKHPGGVYRTRVAPWNQYPPFDMTALVWDDDRLESWGYFYPIGTDFGGSSV</sequence>
<dbReference type="EMBL" id="SAEB01000009">
    <property type="protein sequence ID" value="RVD83438.1"/>
    <property type="molecule type" value="Genomic_DNA"/>
</dbReference>
<dbReference type="VEuPathDB" id="FungiDB:DFL_007824"/>
<gene>
    <name evidence="1" type="ORF">DFL_007824</name>
</gene>
<dbReference type="Proteomes" id="UP000283090">
    <property type="component" value="Unassembled WGS sequence"/>
</dbReference>
<accession>A0A436ZWS4</accession>
<evidence type="ECO:0000313" key="1">
    <source>
        <dbReference type="EMBL" id="RVD83438.1"/>
    </source>
</evidence>
<evidence type="ECO:0000313" key="2">
    <source>
        <dbReference type="Proteomes" id="UP000283090"/>
    </source>
</evidence>
<proteinExistence type="predicted"/>
<name>A0A436ZWS4_ARTFL</name>
<keyword evidence="2" id="KW-1185">Reference proteome</keyword>
<dbReference type="AlphaFoldDB" id="A0A436ZWS4"/>
<reference evidence="1 2" key="1">
    <citation type="submission" date="2019-01" db="EMBL/GenBank/DDBJ databases">
        <title>Intercellular communication is required for trap formation in the nematode-trapping fungus Duddingtonia flagrans.</title>
        <authorList>
            <person name="Youssar L."/>
            <person name="Wernet V."/>
            <person name="Hensel N."/>
            <person name="Hildebrandt H.-G."/>
            <person name="Fischer R."/>
        </authorList>
    </citation>
    <scope>NUCLEOTIDE SEQUENCE [LARGE SCALE GENOMIC DNA]</scope>
    <source>
        <strain evidence="1 2">CBS H-5679</strain>
    </source>
</reference>
<organism evidence="1 2">
    <name type="scientific">Arthrobotrys flagrans</name>
    <name type="common">Nematode-trapping fungus</name>
    <name type="synonym">Trichothecium flagrans</name>
    <dbReference type="NCBI Taxonomy" id="97331"/>
    <lineage>
        <taxon>Eukaryota</taxon>
        <taxon>Fungi</taxon>
        <taxon>Dikarya</taxon>
        <taxon>Ascomycota</taxon>
        <taxon>Pezizomycotina</taxon>
        <taxon>Orbiliomycetes</taxon>
        <taxon>Orbiliales</taxon>
        <taxon>Orbiliaceae</taxon>
        <taxon>Arthrobotrys</taxon>
    </lineage>
</organism>
<dbReference type="OrthoDB" id="5280685at2759"/>